<dbReference type="InterPro" id="IPR036188">
    <property type="entry name" value="FAD/NAD-bd_sf"/>
</dbReference>
<dbReference type="InterPro" id="IPR012132">
    <property type="entry name" value="GMC_OxRdtase"/>
</dbReference>
<proteinExistence type="inferred from homology"/>
<dbReference type="Gene3D" id="3.30.560.10">
    <property type="entry name" value="Glucose Oxidase, domain 3"/>
    <property type="match status" value="1"/>
</dbReference>
<dbReference type="GeneID" id="31004780"/>
<dbReference type="GO" id="GO:0050660">
    <property type="term" value="F:flavin adenine dinucleotide binding"/>
    <property type="evidence" value="ECO:0007669"/>
    <property type="project" value="InterPro"/>
</dbReference>
<dbReference type="AlphaFoldDB" id="A0A225AEJ3"/>
<protein>
    <recommendedName>
        <fullName evidence="2">Glucose-methanol-choline oxidoreductase N-terminal domain-containing protein</fullName>
    </recommendedName>
</protein>
<accession>A0A225AEJ3</accession>
<dbReference type="RefSeq" id="XP_020119813.1">
    <property type="nucleotide sequence ID" value="XM_020267690.1"/>
</dbReference>
<organism evidence="3 4">
    <name type="scientific">Talaromyces atroroseus</name>
    <dbReference type="NCBI Taxonomy" id="1441469"/>
    <lineage>
        <taxon>Eukaryota</taxon>
        <taxon>Fungi</taxon>
        <taxon>Dikarya</taxon>
        <taxon>Ascomycota</taxon>
        <taxon>Pezizomycotina</taxon>
        <taxon>Eurotiomycetes</taxon>
        <taxon>Eurotiomycetidae</taxon>
        <taxon>Eurotiales</taxon>
        <taxon>Trichocomaceae</taxon>
        <taxon>Talaromyces</taxon>
        <taxon>Talaromyces sect. Trachyspermi</taxon>
    </lineage>
</organism>
<dbReference type="PANTHER" id="PTHR11552:SF210">
    <property type="entry name" value="GLUCOSE-METHANOL-CHOLINE OXIDOREDUCTASE N-TERMINAL DOMAIN-CONTAINING PROTEIN-RELATED"/>
    <property type="match status" value="1"/>
</dbReference>
<dbReference type="GO" id="GO:0016614">
    <property type="term" value="F:oxidoreductase activity, acting on CH-OH group of donors"/>
    <property type="evidence" value="ECO:0007669"/>
    <property type="project" value="InterPro"/>
</dbReference>
<dbReference type="OrthoDB" id="4219794at2759"/>
<reference evidence="3 4" key="1">
    <citation type="submission" date="2015-06" db="EMBL/GenBank/DDBJ databases">
        <title>Talaromyces atroroseus IBT 11181 draft genome.</title>
        <authorList>
            <person name="Rasmussen K.B."/>
            <person name="Rasmussen S."/>
            <person name="Petersen B."/>
            <person name="Sicheritz-Ponten T."/>
            <person name="Mortensen U.H."/>
            <person name="Thrane U."/>
        </authorList>
    </citation>
    <scope>NUCLEOTIDE SEQUENCE [LARGE SCALE GENOMIC DNA]</scope>
    <source>
        <strain evidence="3 4">IBT 11181</strain>
    </source>
</reference>
<keyword evidence="4" id="KW-1185">Reference proteome</keyword>
<dbReference type="PANTHER" id="PTHR11552">
    <property type="entry name" value="GLUCOSE-METHANOL-CHOLINE GMC OXIDOREDUCTASE"/>
    <property type="match status" value="1"/>
</dbReference>
<dbReference type="EMBL" id="LFMY01000007">
    <property type="protein sequence ID" value="OKL59692.1"/>
    <property type="molecule type" value="Genomic_DNA"/>
</dbReference>
<dbReference type="SUPFAM" id="SSF51905">
    <property type="entry name" value="FAD/NAD(P)-binding domain"/>
    <property type="match status" value="1"/>
</dbReference>
<comment type="similarity">
    <text evidence="1">Belongs to the GMC oxidoreductase family.</text>
</comment>
<dbReference type="STRING" id="1441469.A0A225AEJ3"/>
<evidence type="ECO:0000259" key="2">
    <source>
        <dbReference type="Pfam" id="PF00732"/>
    </source>
</evidence>
<comment type="caution">
    <text evidence="3">The sequence shown here is derived from an EMBL/GenBank/DDBJ whole genome shotgun (WGS) entry which is preliminary data.</text>
</comment>
<dbReference type="Pfam" id="PF00732">
    <property type="entry name" value="GMC_oxred_N"/>
    <property type="match status" value="1"/>
</dbReference>
<evidence type="ECO:0000256" key="1">
    <source>
        <dbReference type="ARBA" id="ARBA00010790"/>
    </source>
</evidence>
<dbReference type="InterPro" id="IPR000172">
    <property type="entry name" value="GMC_OxRdtase_N"/>
</dbReference>
<gene>
    <name evidence="3" type="ORF">UA08_05024</name>
</gene>
<dbReference type="Proteomes" id="UP000214365">
    <property type="component" value="Unassembled WGS sequence"/>
</dbReference>
<sequence>MIQTNRRAGIGLLGWDFAMETSSIAEFLEESFDILSVGGGTAGSVLASRLSENPEIRVGLIEAGHSRLGDPNIELPTAVGKMLHNPAYDWAFRSIPQIGTGGRVYHIPRGRMLGGSSGINFMYYGRPSEEDITQWSEALGITGWSWPELLSYFKRTERLELDQPNIRDRNVDECPLNTKYHGLSGAIHTSFSTWSLPLEKDLLRAFDEVSRQPRTPTMEDILAFIARFSPPTEQKKPIRSYALNGYLAPVSGRRNLKVLTGAVVCKILLKWPQNGEHGVDRSPPSACD</sequence>
<evidence type="ECO:0000313" key="3">
    <source>
        <dbReference type="EMBL" id="OKL59692.1"/>
    </source>
</evidence>
<name>A0A225AEJ3_TALAT</name>
<feature type="domain" description="Glucose-methanol-choline oxidoreductase N-terminal" evidence="2">
    <location>
        <begin position="32"/>
        <end position="270"/>
    </location>
</feature>
<dbReference type="Gene3D" id="3.50.50.60">
    <property type="entry name" value="FAD/NAD(P)-binding domain"/>
    <property type="match status" value="1"/>
</dbReference>
<evidence type="ECO:0000313" key="4">
    <source>
        <dbReference type="Proteomes" id="UP000214365"/>
    </source>
</evidence>